<evidence type="ECO:0000313" key="2">
    <source>
        <dbReference type="Proteomes" id="UP001500886"/>
    </source>
</evidence>
<dbReference type="RefSeq" id="WP_344434383.1">
    <property type="nucleotide sequence ID" value="NZ_BAAASL010000006.1"/>
</dbReference>
<sequence>MTSNTPLSPRPLHHLSDVRHRVLTSRQLREHGVAGSVVGERCRPGGPWQQLLPGVFLLHAGPATGEERLHAALLYTVPRAQVPRQPGPQERGREESPAAYGQAMITGPAALALYRFTSVPTLLSLEHIDVLLPRTRRLRSAGFVRLVRTSAVPRPRPVTGLPVAPVARAVADTVARLEDARAVGRVLSEAVRGGHCEATALVRELSLARLLTRPQVVDAVEALLAEGRSLAEDRLYAMVREHALPAPLWNVDLWLPGGPCLGAADAYWPDHGVVVELDVHGPHRDEAAVWSEAALKRERLERLGIAYLRLTPRGLRDAAALAQQATVVRTALAAADRELTAYVVVLPR</sequence>
<protein>
    <recommendedName>
        <fullName evidence="3">DUF559 domain-containing protein</fullName>
    </recommendedName>
</protein>
<comment type="caution">
    <text evidence="1">The sequence shown here is derived from an EMBL/GenBank/DDBJ whole genome shotgun (WGS) entry which is preliminary data.</text>
</comment>
<reference evidence="1 2" key="1">
    <citation type="journal article" date="2019" name="Int. J. Syst. Evol. Microbiol.">
        <title>The Global Catalogue of Microorganisms (GCM) 10K type strain sequencing project: providing services to taxonomists for standard genome sequencing and annotation.</title>
        <authorList>
            <consortium name="The Broad Institute Genomics Platform"/>
            <consortium name="The Broad Institute Genome Sequencing Center for Infectious Disease"/>
            <person name="Wu L."/>
            <person name="Ma J."/>
        </authorList>
    </citation>
    <scope>NUCLEOTIDE SEQUENCE [LARGE SCALE GENOMIC DNA]</scope>
    <source>
        <strain evidence="1 2">JCM 4542</strain>
    </source>
</reference>
<dbReference type="EMBL" id="BAAASL010000006">
    <property type="protein sequence ID" value="GAA2713237.1"/>
    <property type="molecule type" value="Genomic_DNA"/>
</dbReference>
<proteinExistence type="predicted"/>
<keyword evidence="2" id="KW-1185">Reference proteome</keyword>
<accession>A0ABN3TPZ5</accession>
<evidence type="ECO:0000313" key="1">
    <source>
        <dbReference type="EMBL" id="GAA2713237.1"/>
    </source>
</evidence>
<dbReference type="Proteomes" id="UP001500886">
    <property type="component" value="Unassembled WGS sequence"/>
</dbReference>
<evidence type="ECO:0008006" key="3">
    <source>
        <dbReference type="Google" id="ProtNLM"/>
    </source>
</evidence>
<gene>
    <name evidence="1" type="ORF">GCM10010315_18450</name>
</gene>
<organism evidence="1 2">
    <name type="scientific">Streptomyces luteosporeus</name>
    <dbReference type="NCBI Taxonomy" id="173856"/>
    <lineage>
        <taxon>Bacteria</taxon>
        <taxon>Bacillati</taxon>
        <taxon>Actinomycetota</taxon>
        <taxon>Actinomycetes</taxon>
        <taxon>Kitasatosporales</taxon>
        <taxon>Streptomycetaceae</taxon>
        <taxon>Streptomyces</taxon>
    </lineage>
</organism>
<name>A0ABN3TPZ5_9ACTN</name>